<dbReference type="AlphaFoldDB" id="A0A8J7MAX8"/>
<evidence type="ECO:0000313" key="9">
    <source>
        <dbReference type="EMBL" id="MBK0400749.1"/>
    </source>
</evidence>
<keyword evidence="6 8" id="KW-0067">ATP-binding</keyword>
<evidence type="ECO:0000256" key="1">
    <source>
        <dbReference type="ARBA" id="ARBA00004990"/>
    </source>
</evidence>
<feature type="binding site" evidence="8">
    <location>
        <position position="61"/>
    </location>
    <ligand>
        <name>beta-alanine</name>
        <dbReference type="ChEBI" id="CHEBI:57966"/>
    </ligand>
</feature>
<evidence type="ECO:0000256" key="3">
    <source>
        <dbReference type="ARBA" id="ARBA00022598"/>
    </source>
</evidence>
<keyword evidence="8" id="KW-0963">Cytoplasm</keyword>
<comment type="function">
    <text evidence="8">Catalyzes the condensation of pantoate with beta-alanine in an ATP-dependent reaction via a pantoyl-adenylate intermediate.</text>
</comment>
<protein>
    <recommendedName>
        <fullName evidence="8">Pantothenate synthetase</fullName>
        <shortName evidence="8">PS</shortName>
        <ecNumber evidence="8">6.3.2.1</ecNumber>
    </recommendedName>
    <alternativeName>
        <fullName evidence="8">Pantoate--beta-alanine ligase</fullName>
    </alternativeName>
    <alternativeName>
        <fullName evidence="8">Pantoate-activating enzyme</fullName>
    </alternativeName>
</protein>
<comment type="similarity">
    <text evidence="2 8">Belongs to the pantothenate synthetase family.</text>
</comment>
<feature type="binding site" evidence="8">
    <location>
        <begin position="147"/>
        <end position="150"/>
    </location>
    <ligand>
        <name>ATP</name>
        <dbReference type="ChEBI" id="CHEBI:30616"/>
    </ligand>
</feature>
<dbReference type="GO" id="GO:0005829">
    <property type="term" value="C:cytosol"/>
    <property type="evidence" value="ECO:0007669"/>
    <property type="project" value="TreeGrafter"/>
</dbReference>
<dbReference type="PANTHER" id="PTHR21299:SF1">
    <property type="entry name" value="PANTOATE--BETA-ALANINE LIGASE"/>
    <property type="match status" value="1"/>
</dbReference>
<accession>A0A8J7MAX8</accession>
<dbReference type="NCBIfam" id="TIGR00018">
    <property type="entry name" value="panC"/>
    <property type="match status" value="1"/>
</dbReference>
<comment type="caution">
    <text evidence="9">The sequence shown here is derived from an EMBL/GenBank/DDBJ whole genome shotgun (WGS) entry which is preliminary data.</text>
</comment>
<reference evidence="9" key="1">
    <citation type="submission" date="2020-12" db="EMBL/GenBank/DDBJ databases">
        <title>Bacterial taxonomy.</title>
        <authorList>
            <person name="Pan X."/>
        </authorList>
    </citation>
    <scope>NUCLEOTIDE SEQUENCE</scope>
    <source>
        <strain evidence="9">M0105</strain>
    </source>
</reference>
<keyword evidence="4 8" id="KW-0566">Pantothenate biosynthesis</keyword>
<feature type="binding site" evidence="8">
    <location>
        <begin position="30"/>
        <end position="37"/>
    </location>
    <ligand>
        <name>ATP</name>
        <dbReference type="ChEBI" id="CHEBI:30616"/>
    </ligand>
</feature>
<dbReference type="SUPFAM" id="SSF52374">
    <property type="entry name" value="Nucleotidylyl transferase"/>
    <property type="match status" value="1"/>
</dbReference>
<evidence type="ECO:0000256" key="5">
    <source>
        <dbReference type="ARBA" id="ARBA00022741"/>
    </source>
</evidence>
<feature type="active site" description="Proton donor" evidence="8">
    <location>
        <position position="37"/>
    </location>
</feature>
<sequence length="282" mass="30393">MDIVRSVADLRARVRGWHARGERVALTPTMGALHDGHLSLVALGQHNADRVVATIFVNPTQFGANEDLDGYPRNEARDADLLSRGGCDLLFAPAVGEMYPPGFSTRVIVDGLTDVLCGAVRPGHFDGVAQVVTKLLNQAQADVAIFGEKDWQQLAVIRRLTRDLDIPTEILGAPILREPDGLAMSSRNRYLTADERAVAGTLNQALREAAQRIVAGQDIPSELAAARAAILGAGFASIDYVELREADTLAEVVRFDPTVPTRIFGAARLGRARLIDNMPVEG</sequence>
<comment type="catalytic activity">
    <reaction evidence="7 8">
        <text>(R)-pantoate + beta-alanine + ATP = (R)-pantothenate + AMP + diphosphate + H(+)</text>
        <dbReference type="Rhea" id="RHEA:10912"/>
        <dbReference type="ChEBI" id="CHEBI:15378"/>
        <dbReference type="ChEBI" id="CHEBI:15980"/>
        <dbReference type="ChEBI" id="CHEBI:29032"/>
        <dbReference type="ChEBI" id="CHEBI:30616"/>
        <dbReference type="ChEBI" id="CHEBI:33019"/>
        <dbReference type="ChEBI" id="CHEBI:57966"/>
        <dbReference type="ChEBI" id="CHEBI:456215"/>
        <dbReference type="EC" id="6.3.2.1"/>
    </reaction>
</comment>
<keyword evidence="10" id="KW-1185">Reference proteome</keyword>
<dbReference type="Proteomes" id="UP000655420">
    <property type="component" value="Unassembled WGS sequence"/>
</dbReference>
<evidence type="ECO:0000256" key="8">
    <source>
        <dbReference type="HAMAP-Rule" id="MF_00158"/>
    </source>
</evidence>
<organism evidence="9 10">
    <name type="scientific">Thermohalobaculum xanthum</name>
    <dbReference type="NCBI Taxonomy" id="2753746"/>
    <lineage>
        <taxon>Bacteria</taxon>
        <taxon>Pseudomonadati</taxon>
        <taxon>Pseudomonadota</taxon>
        <taxon>Alphaproteobacteria</taxon>
        <taxon>Rhodobacterales</taxon>
        <taxon>Paracoccaceae</taxon>
        <taxon>Thermohalobaculum</taxon>
    </lineage>
</organism>
<proteinExistence type="inferred from homology"/>
<evidence type="ECO:0000256" key="4">
    <source>
        <dbReference type="ARBA" id="ARBA00022655"/>
    </source>
</evidence>
<dbReference type="Gene3D" id="3.40.50.620">
    <property type="entry name" value="HUPs"/>
    <property type="match status" value="1"/>
</dbReference>
<comment type="pathway">
    <text evidence="1 8">Cofactor biosynthesis; (R)-pantothenate biosynthesis; (R)-pantothenate from (R)-pantoate and beta-alanine: step 1/1.</text>
</comment>
<dbReference type="EMBL" id="JAEHHL010000010">
    <property type="protein sequence ID" value="MBK0400749.1"/>
    <property type="molecule type" value="Genomic_DNA"/>
</dbReference>
<feature type="binding site" evidence="8">
    <location>
        <position position="176"/>
    </location>
    <ligand>
        <name>ATP</name>
        <dbReference type="ChEBI" id="CHEBI:30616"/>
    </ligand>
</feature>
<comment type="subunit">
    <text evidence="8">Homodimer.</text>
</comment>
<dbReference type="RefSeq" id="WP_200612165.1">
    <property type="nucleotide sequence ID" value="NZ_JAEHHL010000010.1"/>
</dbReference>
<evidence type="ECO:0000313" key="10">
    <source>
        <dbReference type="Proteomes" id="UP000655420"/>
    </source>
</evidence>
<dbReference type="InterPro" id="IPR014729">
    <property type="entry name" value="Rossmann-like_a/b/a_fold"/>
</dbReference>
<dbReference type="GO" id="GO:0004592">
    <property type="term" value="F:pantoate-beta-alanine ligase activity"/>
    <property type="evidence" value="ECO:0007669"/>
    <property type="project" value="UniProtKB-UniRule"/>
</dbReference>
<dbReference type="CDD" id="cd00560">
    <property type="entry name" value="PanC"/>
    <property type="match status" value="1"/>
</dbReference>
<keyword evidence="5 8" id="KW-0547">Nucleotide-binding</keyword>
<dbReference type="UniPathway" id="UPA00028">
    <property type="reaction ID" value="UER00005"/>
</dbReference>
<dbReference type="HAMAP" id="MF_00158">
    <property type="entry name" value="PanC"/>
    <property type="match status" value="1"/>
</dbReference>
<feature type="binding site" evidence="8">
    <location>
        <position position="61"/>
    </location>
    <ligand>
        <name>(R)-pantoate</name>
        <dbReference type="ChEBI" id="CHEBI:15980"/>
    </ligand>
</feature>
<evidence type="ECO:0000256" key="6">
    <source>
        <dbReference type="ARBA" id="ARBA00022840"/>
    </source>
</evidence>
<name>A0A8J7MAX8_9RHOB</name>
<keyword evidence="3 8" id="KW-0436">Ligase</keyword>
<comment type="subcellular location">
    <subcellularLocation>
        <location evidence="8">Cytoplasm</location>
    </subcellularLocation>
</comment>
<dbReference type="Pfam" id="PF02569">
    <property type="entry name" value="Pantoate_ligase"/>
    <property type="match status" value="1"/>
</dbReference>
<dbReference type="EC" id="6.3.2.1" evidence="8"/>
<dbReference type="InterPro" id="IPR042176">
    <property type="entry name" value="Pantoate_ligase_C"/>
</dbReference>
<evidence type="ECO:0000256" key="7">
    <source>
        <dbReference type="ARBA" id="ARBA00048258"/>
    </source>
</evidence>
<dbReference type="PANTHER" id="PTHR21299">
    <property type="entry name" value="CYTIDYLATE KINASE/PANTOATE-BETA-ALANINE LIGASE"/>
    <property type="match status" value="1"/>
</dbReference>
<evidence type="ECO:0000256" key="2">
    <source>
        <dbReference type="ARBA" id="ARBA00009256"/>
    </source>
</evidence>
<gene>
    <name evidence="8" type="primary">panC</name>
    <name evidence="9" type="ORF">H0I76_16235</name>
</gene>
<comment type="miscellaneous">
    <text evidence="8">The reaction proceeds by a bi uni uni bi ping pong mechanism.</text>
</comment>
<dbReference type="Gene3D" id="3.30.1300.10">
    <property type="entry name" value="Pantoate-beta-alanine ligase, C-terminal domain"/>
    <property type="match status" value="1"/>
</dbReference>
<dbReference type="GO" id="GO:0015940">
    <property type="term" value="P:pantothenate biosynthetic process"/>
    <property type="evidence" value="ECO:0007669"/>
    <property type="project" value="UniProtKB-UniRule"/>
</dbReference>
<dbReference type="GO" id="GO:0005524">
    <property type="term" value="F:ATP binding"/>
    <property type="evidence" value="ECO:0007669"/>
    <property type="project" value="UniProtKB-KW"/>
</dbReference>
<feature type="binding site" evidence="8">
    <location>
        <begin position="184"/>
        <end position="187"/>
    </location>
    <ligand>
        <name>ATP</name>
        <dbReference type="ChEBI" id="CHEBI:30616"/>
    </ligand>
</feature>
<feature type="binding site" evidence="8">
    <location>
        <position position="153"/>
    </location>
    <ligand>
        <name>(R)-pantoate</name>
        <dbReference type="ChEBI" id="CHEBI:15980"/>
    </ligand>
</feature>
<dbReference type="InterPro" id="IPR003721">
    <property type="entry name" value="Pantoate_ligase"/>
</dbReference>